<protein>
    <recommendedName>
        <fullName evidence="4">DUF4412 domain-containing protein</fullName>
    </recommendedName>
</protein>
<evidence type="ECO:0000313" key="2">
    <source>
        <dbReference type="EMBL" id="MBN7809658.1"/>
    </source>
</evidence>
<evidence type="ECO:0008006" key="4">
    <source>
        <dbReference type="Google" id="ProtNLM"/>
    </source>
</evidence>
<feature type="transmembrane region" description="Helical" evidence="1">
    <location>
        <begin position="20"/>
        <end position="38"/>
    </location>
</feature>
<gene>
    <name evidence="2" type="ORF">J0A68_01735</name>
</gene>
<keyword evidence="1" id="KW-0472">Membrane</keyword>
<evidence type="ECO:0000313" key="3">
    <source>
        <dbReference type="Proteomes" id="UP000664317"/>
    </source>
</evidence>
<keyword evidence="1" id="KW-0812">Transmembrane</keyword>
<evidence type="ECO:0000256" key="1">
    <source>
        <dbReference type="SAM" id="Phobius"/>
    </source>
</evidence>
<accession>A0ABS3BYA2</accession>
<reference evidence="2 3" key="1">
    <citation type="submission" date="2021-03" db="EMBL/GenBank/DDBJ databases">
        <title>novel species isolated from a fishpond in China.</title>
        <authorList>
            <person name="Lu H."/>
            <person name="Cai Z."/>
        </authorList>
    </citation>
    <scope>NUCLEOTIDE SEQUENCE [LARGE SCALE GENOMIC DNA]</scope>
    <source>
        <strain evidence="2 3">H41</strain>
    </source>
</reference>
<dbReference type="Proteomes" id="UP000664317">
    <property type="component" value="Unassembled WGS sequence"/>
</dbReference>
<name>A0ABS3BYA2_9BACT</name>
<dbReference type="RefSeq" id="WP_206576460.1">
    <property type="nucleotide sequence ID" value="NZ_JAFKCT010000001.1"/>
</dbReference>
<keyword evidence="3" id="KW-1185">Reference proteome</keyword>
<sequence length="163" mass="18951">MANIREIDSVIRKERVKEFFRLSLFISLMFFTVGIASGQSPGGRYVLYKGGNSIQQKETFLFLDADSVQIIEEGSEKLFNYKGNSFKSIFDGRRADCVELPKTVCTSITELYRMEEIEIKKQLDKVEEEKGFRPVPPIRHMVLKINLVLKRKNECVLYEVDWI</sequence>
<proteinExistence type="predicted"/>
<dbReference type="EMBL" id="JAFKCT010000001">
    <property type="protein sequence ID" value="MBN7809658.1"/>
    <property type="molecule type" value="Genomic_DNA"/>
</dbReference>
<organism evidence="2 3">
    <name type="scientific">Algoriphagus oliviformis</name>
    <dbReference type="NCBI Taxonomy" id="2811231"/>
    <lineage>
        <taxon>Bacteria</taxon>
        <taxon>Pseudomonadati</taxon>
        <taxon>Bacteroidota</taxon>
        <taxon>Cytophagia</taxon>
        <taxon>Cytophagales</taxon>
        <taxon>Cyclobacteriaceae</taxon>
        <taxon>Algoriphagus</taxon>
    </lineage>
</organism>
<keyword evidence="1" id="KW-1133">Transmembrane helix</keyword>
<comment type="caution">
    <text evidence="2">The sequence shown here is derived from an EMBL/GenBank/DDBJ whole genome shotgun (WGS) entry which is preliminary data.</text>
</comment>